<sequence>MYITSREKSIIDLIVKTAGKHTVHSLSAYLNVSVRTVQRDLKSVEKILKHFELELKRTSDDGLIINGKNEHIYKLIQNLIDVNPTDETPKERKLQLLIKLFHEGESFKIQVLSKQLGVSITTITAYLDDLTHWLNQFNITLTRKKGVGVEIHGHETNKRKALANYFIVHFHEEIIESLYLLQMGNMVKGPVLGYFSPKYLVLVEELINKYINHRQTRLADHDYIGLIIHTCITLQRTENKFLIQEEGNDSNRFSTEFQLIQKLCEQLEKELNITLKEQDLQFLTVVLKGSKLHDADKIDYDSILLGKFIKHLIQDVSSQLNIDLTKDFSLFQGLLAHMEPSIFRLKQQMGLFNPLTGEIKHKYPVLFMAVKESLEKIFKDITFPDDEVAFIVLHFGSALLMSEEKVNIHAVVVCPTGIGTSKMLASRIKKEISEIYSIEIKSIKDFEKANPKDYDLIISTVRLPYADLDYILVTPLLNDEDIDKIHSFLKQSIKKITKVRDYEQQIHHKEIVTSSSTLSFKELLQEIKDVQTSMEEILNNFRVYRMNKGNDHFQILEKMIEYTVQDNIITDAQSVYRSLKAREQKGGLGIPNTNMALFHCRDEHINQLIFQISHLEEPCIVRGMDGKQIQMKNLLLMLAPSSLTVREQEILSLISTSLIENDIAMMIFSSSNEDLIRKKIEDVFLEYLQTNLIKE</sequence>
<dbReference type="Pfam" id="PF00359">
    <property type="entry name" value="PTS_EIIA_2"/>
    <property type="match status" value="1"/>
</dbReference>
<dbReference type="InterPro" id="IPR036634">
    <property type="entry name" value="PRD_sf"/>
</dbReference>
<reference evidence="10 11" key="1">
    <citation type="submission" date="2023-07" db="EMBL/GenBank/DDBJ databases">
        <title>Genomic Encyclopedia of Type Strains, Phase IV (KMG-IV): sequencing the most valuable type-strain genomes for metagenomic binning, comparative biology and taxonomic classification.</title>
        <authorList>
            <person name="Goeker M."/>
        </authorList>
    </citation>
    <scope>NUCLEOTIDE SEQUENCE [LARGE SCALE GENOMIC DNA]</scope>
    <source>
        <strain evidence="10 11">DSM 17723</strain>
    </source>
</reference>
<keyword evidence="1" id="KW-0808">Transferase</keyword>
<dbReference type="Pfam" id="PF05043">
    <property type="entry name" value="Mga"/>
    <property type="match status" value="1"/>
</dbReference>
<protein>
    <submittedName>
        <fullName evidence="10">Mannitol operon transcriptional antiterminator</fullName>
    </submittedName>
</protein>
<dbReference type="Pfam" id="PF02302">
    <property type="entry name" value="PTS_IIB"/>
    <property type="match status" value="1"/>
</dbReference>
<keyword evidence="3" id="KW-0805">Transcription regulation</keyword>
<dbReference type="InterPro" id="IPR036095">
    <property type="entry name" value="PTS_EIIB-like_sf"/>
</dbReference>
<name>A0ABT9Z3Y8_9BACI</name>
<evidence type="ECO:0000256" key="2">
    <source>
        <dbReference type="ARBA" id="ARBA00022737"/>
    </source>
</evidence>
<dbReference type="InterPro" id="IPR050661">
    <property type="entry name" value="BglG_antiterminators"/>
</dbReference>
<evidence type="ECO:0000259" key="9">
    <source>
        <dbReference type="PROSITE" id="PS51372"/>
    </source>
</evidence>
<dbReference type="InterPro" id="IPR003501">
    <property type="entry name" value="PTS_EIIB_2/3"/>
</dbReference>
<dbReference type="RefSeq" id="WP_307190761.1">
    <property type="nucleotide sequence ID" value="NZ_JAUSTZ010000007.1"/>
</dbReference>
<dbReference type="SUPFAM" id="SSF63520">
    <property type="entry name" value="PTS-regulatory domain, PRD"/>
    <property type="match status" value="2"/>
</dbReference>
<feature type="domain" description="PRD" evidence="9">
    <location>
        <begin position="194"/>
        <end position="297"/>
    </location>
</feature>
<keyword evidence="4" id="KW-0010">Activator</keyword>
<evidence type="ECO:0000313" key="11">
    <source>
        <dbReference type="Proteomes" id="UP001232245"/>
    </source>
</evidence>
<evidence type="ECO:0000313" key="10">
    <source>
        <dbReference type="EMBL" id="MDQ0226975.1"/>
    </source>
</evidence>
<dbReference type="SUPFAM" id="SSF55804">
    <property type="entry name" value="Phoshotransferase/anion transport protein"/>
    <property type="match status" value="1"/>
</dbReference>
<dbReference type="InterPro" id="IPR013011">
    <property type="entry name" value="PTS_EIIB_2"/>
</dbReference>
<dbReference type="Gene3D" id="3.40.930.10">
    <property type="entry name" value="Mannitol-specific EII, Chain A"/>
    <property type="match status" value="1"/>
</dbReference>
<dbReference type="Gene3D" id="1.10.1790.10">
    <property type="entry name" value="PRD domain"/>
    <property type="match status" value="2"/>
</dbReference>
<dbReference type="SUPFAM" id="SSF52794">
    <property type="entry name" value="PTS system IIB component-like"/>
    <property type="match status" value="1"/>
</dbReference>
<evidence type="ECO:0000256" key="3">
    <source>
        <dbReference type="ARBA" id="ARBA00023015"/>
    </source>
</evidence>
<dbReference type="InterPro" id="IPR007737">
    <property type="entry name" value="Mga_HTH"/>
</dbReference>
<feature type="domain" description="PTS EIIB type-2" evidence="8">
    <location>
        <begin position="408"/>
        <end position="497"/>
    </location>
</feature>
<proteinExistence type="predicted"/>
<dbReference type="PROSITE" id="PS51372">
    <property type="entry name" value="PRD_2"/>
    <property type="match status" value="2"/>
</dbReference>
<evidence type="ECO:0000256" key="1">
    <source>
        <dbReference type="ARBA" id="ARBA00022679"/>
    </source>
</evidence>
<gene>
    <name evidence="10" type="ORF">J2S02_003320</name>
</gene>
<dbReference type="InterPro" id="IPR013196">
    <property type="entry name" value="HTH_11"/>
</dbReference>
<dbReference type="PANTHER" id="PTHR30185:SF18">
    <property type="entry name" value="TRANSCRIPTIONAL REGULATOR MTLR"/>
    <property type="match status" value="1"/>
</dbReference>
<accession>A0ABT9Z3Y8</accession>
<dbReference type="InterPro" id="IPR016152">
    <property type="entry name" value="PTrfase/Anion_transptr"/>
</dbReference>
<organism evidence="10 11">
    <name type="scientific">Metabacillus niabensis</name>
    <dbReference type="NCBI Taxonomy" id="324854"/>
    <lineage>
        <taxon>Bacteria</taxon>
        <taxon>Bacillati</taxon>
        <taxon>Bacillota</taxon>
        <taxon>Bacilli</taxon>
        <taxon>Bacillales</taxon>
        <taxon>Bacillaceae</taxon>
        <taxon>Metabacillus</taxon>
    </lineage>
</organism>
<dbReference type="CDD" id="cd05568">
    <property type="entry name" value="PTS_IIB_bgl_like"/>
    <property type="match status" value="1"/>
</dbReference>
<dbReference type="InterPro" id="IPR011608">
    <property type="entry name" value="PRD"/>
</dbReference>
<feature type="coiled-coil region" evidence="6">
    <location>
        <begin position="34"/>
        <end position="61"/>
    </location>
</feature>
<feature type="domain" description="PTS EIIA type-2" evidence="7">
    <location>
        <begin position="536"/>
        <end position="683"/>
    </location>
</feature>
<dbReference type="PROSITE" id="PS51094">
    <property type="entry name" value="PTS_EIIA_TYPE_2"/>
    <property type="match status" value="1"/>
</dbReference>
<evidence type="ECO:0000259" key="8">
    <source>
        <dbReference type="PROSITE" id="PS51099"/>
    </source>
</evidence>
<keyword evidence="11" id="KW-1185">Reference proteome</keyword>
<keyword evidence="5" id="KW-0804">Transcription</keyword>
<dbReference type="Pfam" id="PF08279">
    <property type="entry name" value="HTH_11"/>
    <property type="match status" value="1"/>
</dbReference>
<dbReference type="InterPro" id="IPR002178">
    <property type="entry name" value="PTS_EIIA_type-2_dom"/>
</dbReference>
<dbReference type="PROSITE" id="PS51099">
    <property type="entry name" value="PTS_EIIB_TYPE_2"/>
    <property type="match status" value="1"/>
</dbReference>
<evidence type="ECO:0000256" key="4">
    <source>
        <dbReference type="ARBA" id="ARBA00023159"/>
    </source>
</evidence>
<evidence type="ECO:0000256" key="5">
    <source>
        <dbReference type="ARBA" id="ARBA00023163"/>
    </source>
</evidence>
<dbReference type="EMBL" id="JAUSTZ010000007">
    <property type="protein sequence ID" value="MDQ0226975.1"/>
    <property type="molecule type" value="Genomic_DNA"/>
</dbReference>
<feature type="domain" description="PRD" evidence="9">
    <location>
        <begin position="300"/>
        <end position="405"/>
    </location>
</feature>
<comment type="caution">
    <text evidence="10">The sequence shown here is derived from an EMBL/GenBank/DDBJ whole genome shotgun (WGS) entry which is preliminary data.</text>
</comment>
<evidence type="ECO:0000256" key="6">
    <source>
        <dbReference type="SAM" id="Coils"/>
    </source>
</evidence>
<dbReference type="Gene3D" id="3.40.50.2300">
    <property type="match status" value="1"/>
</dbReference>
<dbReference type="Pfam" id="PF00874">
    <property type="entry name" value="PRD"/>
    <property type="match status" value="2"/>
</dbReference>
<dbReference type="Proteomes" id="UP001232245">
    <property type="component" value="Unassembled WGS sequence"/>
</dbReference>
<evidence type="ECO:0000259" key="7">
    <source>
        <dbReference type="PROSITE" id="PS51094"/>
    </source>
</evidence>
<keyword evidence="6" id="KW-0175">Coiled coil</keyword>
<dbReference type="PANTHER" id="PTHR30185">
    <property type="entry name" value="CRYPTIC BETA-GLUCOSIDE BGL OPERON ANTITERMINATOR"/>
    <property type="match status" value="1"/>
</dbReference>
<keyword evidence="2" id="KW-0677">Repeat</keyword>